<sequence>MLIFSFILDWHHDRYGDALASARHIADKLAERAGSSGRALSFSKVAATLRELVAWGYLSATAGGGRSASRYVPAWRLVCQPAVAANDNGVATPMQPESIAERALSDAVATACNGLATKSDFGVSDDHPADICVPPVGHAVVPPVGHANPVSVPPVGHKDPLTETRPRTGFTERGTEPELGTPSPASVGGVAASSAARADEDDFERLWRAYGVRRGRADARAAFAKLPAEHLEDIITAAAAWREAWAAQGDPTAPRFTLAKWLADERYEEDAPARFQKRQPKPREPKGGPRGAVTGEAVTVLSVEVPNPFAPEPETHVTFRRDDGSEFRHVIMSLTDEGRALERALANAAGTAYANQAVGRRVEIRAEGKGYTYGAAPGGAQAPLSDLQPVPVDELAPERPAPAPKRAPPAPRLTSPRIVDASLQIEDDGSKTVAITIARPDGKSQVEWLPVAGPDAARLARLCREVGISKLRDTDELIGLDISPEAARELAESGPKWTIEA</sequence>
<dbReference type="RefSeq" id="WP_378796397.1">
    <property type="nucleotide sequence ID" value="NZ_JBHUER010000001.1"/>
</dbReference>
<reference evidence="3" key="1">
    <citation type="journal article" date="2019" name="Int. J. Syst. Evol. Microbiol.">
        <title>The Global Catalogue of Microorganisms (GCM) 10K type strain sequencing project: providing services to taxonomists for standard genome sequencing and annotation.</title>
        <authorList>
            <consortium name="The Broad Institute Genomics Platform"/>
            <consortium name="The Broad Institute Genome Sequencing Center for Infectious Disease"/>
            <person name="Wu L."/>
            <person name="Ma J."/>
        </authorList>
    </citation>
    <scope>NUCLEOTIDE SEQUENCE [LARGE SCALE GENOMIC DNA]</scope>
    <source>
        <strain evidence="3">KCTC 23707</strain>
    </source>
</reference>
<keyword evidence="3" id="KW-1185">Reference proteome</keyword>
<feature type="region of interest" description="Disordered" evidence="1">
    <location>
        <begin position="269"/>
        <end position="293"/>
    </location>
</feature>
<protein>
    <recommendedName>
        <fullName evidence="4">Helix-turn-helix domain-containing protein</fullName>
    </recommendedName>
</protein>
<organism evidence="2 3">
    <name type="scientific">Methylopila henanensis</name>
    <dbReference type="NCBI Taxonomy" id="873516"/>
    <lineage>
        <taxon>Bacteria</taxon>
        <taxon>Pseudomonadati</taxon>
        <taxon>Pseudomonadota</taxon>
        <taxon>Alphaproteobacteria</taxon>
        <taxon>Hyphomicrobiales</taxon>
        <taxon>Methylopilaceae</taxon>
        <taxon>Methylopila</taxon>
    </lineage>
</organism>
<proteinExistence type="predicted"/>
<evidence type="ECO:0000256" key="1">
    <source>
        <dbReference type="SAM" id="MobiDB-lite"/>
    </source>
</evidence>
<comment type="caution">
    <text evidence="2">The sequence shown here is derived from an EMBL/GenBank/DDBJ whole genome shotgun (WGS) entry which is preliminary data.</text>
</comment>
<feature type="compositionally biased region" description="Pro residues" evidence="1">
    <location>
        <begin position="399"/>
        <end position="411"/>
    </location>
</feature>
<feature type="compositionally biased region" description="Basic and acidic residues" evidence="1">
    <location>
        <begin position="156"/>
        <end position="166"/>
    </location>
</feature>
<name>A0ABW4K0V4_9HYPH</name>
<accession>A0ABW4K0V4</accession>
<feature type="region of interest" description="Disordered" evidence="1">
    <location>
        <begin position="150"/>
        <end position="195"/>
    </location>
</feature>
<feature type="compositionally biased region" description="Low complexity" evidence="1">
    <location>
        <begin position="182"/>
        <end position="195"/>
    </location>
</feature>
<gene>
    <name evidence="2" type="ORF">ACFSCV_01765</name>
</gene>
<evidence type="ECO:0000313" key="2">
    <source>
        <dbReference type="EMBL" id="MFD1701720.1"/>
    </source>
</evidence>
<evidence type="ECO:0000313" key="3">
    <source>
        <dbReference type="Proteomes" id="UP001597308"/>
    </source>
</evidence>
<evidence type="ECO:0008006" key="4">
    <source>
        <dbReference type="Google" id="ProtNLM"/>
    </source>
</evidence>
<dbReference type="EMBL" id="JBHUER010000001">
    <property type="protein sequence ID" value="MFD1701720.1"/>
    <property type="molecule type" value="Genomic_DNA"/>
</dbReference>
<feature type="region of interest" description="Disordered" evidence="1">
    <location>
        <begin position="392"/>
        <end position="414"/>
    </location>
</feature>
<dbReference type="Proteomes" id="UP001597308">
    <property type="component" value="Unassembled WGS sequence"/>
</dbReference>